<dbReference type="Proteomes" id="UP000502823">
    <property type="component" value="Unassembled WGS sequence"/>
</dbReference>
<proteinExistence type="predicted"/>
<sequence>MKCDDTALGYSKELVPKVLQTMAGPLEQMAGGAFLGALTKQLQKSTTAGPFPA</sequence>
<dbReference type="AlphaFoldDB" id="A0A6L2PFB7"/>
<name>A0A6L2PFB7_COPFO</name>
<gene>
    <name evidence="1" type="ORF">Cfor_00258</name>
</gene>
<reference evidence="2" key="1">
    <citation type="submission" date="2020-01" db="EMBL/GenBank/DDBJ databases">
        <title>Draft genome sequence of the Termite Coptotermes fromosanus.</title>
        <authorList>
            <person name="Itakura S."/>
            <person name="Yosikawa Y."/>
            <person name="Umezawa K."/>
        </authorList>
    </citation>
    <scope>NUCLEOTIDE SEQUENCE [LARGE SCALE GENOMIC DNA]</scope>
</reference>
<dbReference type="EMBL" id="BLKM01000111">
    <property type="protein sequence ID" value="GFG29088.1"/>
    <property type="molecule type" value="Genomic_DNA"/>
</dbReference>
<protein>
    <submittedName>
        <fullName evidence="1">Uncharacterized protein</fullName>
    </submittedName>
</protein>
<evidence type="ECO:0000313" key="1">
    <source>
        <dbReference type="EMBL" id="GFG29088.1"/>
    </source>
</evidence>
<accession>A0A6L2PFB7</accession>
<dbReference type="InParanoid" id="A0A6L2PFB7"/>
<evidence type="ECO:0000313" key="2">
    <source>
        <dbReference type="Proteomes" id="UP000502823"/>
    </source>
</evidence>
<keyword evidence="2" id="KW-1185">Reference proteome</keyword>
<comment type="caution">
    <text evidence="1">The sequence shown here is derived from an EMBL/GenBank/DDBJ whole genome shotgun (WGS) entry which is preliminary data.</text>
</comment>
<organism evidence="1 2">
    <name type="scientific">Coptotermes formosanus</name>
    <name type="common">Formosan subterranean termite</name>
    <dbReference type="NCBI Taxonomy" id="36987"/>
    <lineage>
        <taxon>Eukaryota</taxon>
        <taxon>Metazoa</taxon>
        <taxon>Ecdysozoa</taxon>
        <taxon>Arthropoda</taxon>
        <taxon>Hexapoda</taxon>
        <taxon>Insecta</taxon>
        <taxon>Pterygota</taxon>
        <taxon>Neoptera</taxon>
        <taxon>Polyneoptera</taxon>
        <taxon>Dictyoptera</taxon>
        <taxon>Blattodea</taxon>
        <taxon>Blattoidea</taxon>
        <taxon>Termitoidae</taxon>
        <taxon>Rhinotermitidae</taxon>
        <taxon>Coptotermes</taxon>
    </lineage>
</organism>